<keyword evidence="3" id="KW-1185">Reference proteome</keyword>
<feature type="transmembrane region" description="Helical" evidence="1">
    <location>
        <begin position="127"/>
        <end position="149"/>
    </location>
</feature>
<name>A0A1M6LWT8_PARC5</name>
<feature type="transmembrane region" description="Helical" evidence="1">
    <location>
        <begin position="7"/>
        <end position="27"/>
    </location>
</feature>
<dbReference type="Pfam" id="PF19928">
    <property type="entry name" value="DUF6391"/>
    <property type="match status" value="1"/>
</dbReference>
<keyword evidence="1" id="KW-0472">Membrane</keyword>
<dbReference type="STRING" id="1121301.SAMN02745912_00951"/>
<protein>
    <submittedName>
        <fullName evidence="2">Uncharacterized protein</fullName>
    </submittedName>
</protein>
<proteinExistence type="predicted"/>
<dbReference type="AlphaFoldDB" id="A0A1M6LWT8"/>
<reference evidence="2 3" key="1">
    <citation type="submission" date="2016-11" db="EMBL/GenBank/DDBJ databases">
        <authorList>
            <person name="Jaros S."/>
            <person name="Januszkiewicz K."/>
            <person name="Wedrychowicz H."/>
        </authorList>
    </citation>
    <scope>NUCLEOTIDE SEQUENCE [LARGE SCALE GENOMIC DNA]</scope>
    <source>
        <strain evidence="2 3">DSM 15212</strain>
    </source>
</reference>
<dbReference type="Proteomes" id="UP000184465">
    <property type="component" value="Unassembled WGS sequence"/>
</dbReference>
<sequence length="234" mass="26754">MPFLLFLILFFWLFPFLIIPFFIFLGIGFIFLIPYVVFFNSFMNILTIPWQIFKIASNKQIRRNHSLEHATVNVLEERYGKTLKIGGLAYSNGFSLSGPDLPSPYEVLDAAREGIYRMTKGETSLALHPRCGTSIATSTFLLSLGFIIVLSFSQHLSLLNIAIVFILANIIAKPLGLTVQKFFTTHADISNMSIIDIYGKPSIYNFPFEIMINPNRTYFIKTTSNKNMLFWFSF</sequence>
<keyword evidence="1" id="KW-1133">Transmembrane helix</keyword>
<keyword evidence="1" id="KW-0812">Transmembrane</keyword>
<evidence type="ECO:0000313" key="3">
    <source>
        <dbReference type="Proteomes" id="UP000184465"/>
    </source>
</evidence>
<dbReference type="OrthoDB" id="162726at2"/>
<gene>
    <name evidence="2" type="ORF">SAMN02745912_00951</name>
</gene>
<evidence type="ECO:0000313" key="2">
    <source>
        <dbReference type="EMBL" id="SHJ75636.1"/>
    </source>
</evidence>
<dbReference type="EMBL" id="FRAG01000008">
    <property type="protein sequence ID" value="SHJ75636.1"/>
    <property type="molecule type" value="Genomic_DNA"/>
</dbReference>
<feature type="transmembrane region" description="Helical" evidence="1">
    <location>
        <begin position="155"/>
        <end position="172"/>
    </location>
</feature>
<accession>A0A1M6LWT8</accession>
<feature type="transmembrane region" description="Helical" evidence="1">
    <location>
        <begin position="33"/>
        <end position="53"/>
    </location>
</feature>
<organism evidence="2 3">
    <name type="scientific">Paramaledivibacter caminithermalis (strain DSM 15212 / CIP 107654 / DViRD3)</name>
    <name type="common">Clostridium caminithermale</name>
    <dbReference type="NCBI Taxonomy" id="1121301"/>
    <lineage>
        <taxon>Bacteria</taxon>
        <taxon>Bacillati</taxon>
        <taxon>Bacillota</taxon>
        <taxon>Clostridia</taxon>
        <taxon>Peptostreptococcales</taxon>
        <taxon>Caminicellaceae</taxon>
        <taxon>Paramaledivibacter</taxon>
    </lineage>
</organism>
<evidence type="ECO:0000256" key="1">
    <source>
        <dbReference type="SAM" id="Phobius"/>
    </source>
</evidence>